<dbReference type="EMBL" id="CP002044">
    <property type="protein sequence ID" value="ADH65387.1"/>
    <property type="molecule type" value="Genomic_DNA"/>
</dbReference>
<dbReference type="AlphaFoldDB" id="D7BJN1"/>
<keyword evidence="4" id="KW-0998">Cell outer membrane</keyword>
<comment type="subcellular location">
    <subcellularLocation>
        <location evidence="1">Cell outer membrane</location>
        <topology evidence="1">Single-pass membrane protein</topology>
    </subcellularLocation>
    <subcellularLocation>
        <location evidence="2">Periplasm</location>
    </subcellularLocation>
</comment>
<evidence type="ECO:0000256" key="4">
    <source>
        <dbReference type="ARBA" id="ARBA00023237"/>
    </source>
</evidence>
<keyword evidence="5" id="KW-0812">Transmembrane</keyword>
<protein>
    <submittedName>
        <fullName evidence="6">Uncharacterized protein</fullName>
    </submittedName>
</protein>
<evidence type="ECO:0000256" key="3">
    <source>
        <dbReference type="ARBA" id="ARBA00022764"/>
    </source>
</evidence>
<keyword evidence="3" id="KW-0574">Periplasm</keyword>
<accession>D7BJN1</accession>
<evidence type="ECO:0000313" key="7">
    <source>
        <dbReference type="Proteomes" id="UP000001916"/>
    </source>
</evidence>
<evidence type="ECO:0000313" key="6">
    <source>
        <dbReference type="EMBL" id="ADH65387.1"/>
    </source>
</evidence>
<dbReference type="HOGENOM" id="CLU_1747466_0_0_0"/>
<geneLocation type="plasmid" evidence="6 7">
    <name>pMESIL02</name>
</geneLocation>
<dbReference type="Pfam" id="PF07963">
    <property type="entry name" value="N_methyl"/>
    <property type="match status" value="1"/>
</dbReference>
<keyword evidence="6" id="KW-0614">Plasmid</keyword>
<dbReference type="InterPro" id="IPR012902">
    <property type="entry name" value="N_methyl_site"/>
</dbReference>
<reference evidence="6 7" key="1">
    <citation type="journal article" date="2010" name="Stand. Genomic Sci.">
        <title>Complete genome sequence of Meiothermus silvanus type strain (VI-R2).</title>
        <authorList>
            <person name="Sikorski J."/>
            <person name="Tindall B.J."/>
            <person name="Lowry S."/>
            <person name="Lucas S."/>
            <person name="Nolan M."/>
            <person name="Copeland A."/>
            <person name="Glavina Del Rio T."/>
            <person name="Tice H."/>
            <person name="Cheng J.F."/>
            <person name="Han C."/>
            <person name="Pitluck S."/>
            <person name="Liolios K."/>
            <person name="Ivanova N."/>
            <person name="Mavromatis K."/>
            <person name="Mikhailova N."/>
            <person name="Pati A."/>
            <person name="Goodwin L."/>
            <person name="Chen A."/>
            <person name="Palaniappan K."/>
            <person name="Land M."/>
            <person name="Hauser L."/>
            <person name="Chang Y.J."/>
            <person name="Jeffries C.D."/>
            <person name="Rohde M."/>
            <person name="Goker M."/>
            <person name="Woyke T."/>
            <person name="Bristow J."/>
            <person name="Eisen J.A."/>
            <person name="Markowitz V."/>
            <person name="Hugenholtz P."/>
            <person name="Kyrpides N.C."/>
            <person name="Klenk H.P."/>
            <person name="Lapidus A."/>
        </authorList>
    </citation>
    <scope>NUCLEOTIDE SEQUENCE [LARGE SCALE GENOMIC DNA]</scope>
    <source>
        <strain evidence="7">ATCC 700542 / DSM 9946 / VI-R2</strain>
        <plasmid evidence="7">Plasmid pMESIL02</plasmid>
    </source>
</reference>
<dbReference type="SUPFAM" id="SSF54523">
    <property type="entry name" value="Pili subunits"/>
    <property type="match status" value="1"/>
</dbReference>
<sequence length="149" mass="16300">MTRKGLTLVELLVVMAIIGILMPIGAYSLSSYRQAQQWRAQVASLEGLLRTGGQYARSSGRPVELVLSGQEVYLTVDGNPLYAQGGREVAPHLRVRLDGHLQASNQSSGTLLRWRPSGRVEGVRSLELTQGSRRAVFSLSPWGELEVGR</sequence>
<name>D7BJN1_ALLS1</name>
<dbReference type="InterPro" id="IPR045584">
    <property type="entry name" value="Pilin-like"/>
</dbReference>
<dbReference type="RefSeq" id="WP_013159861.1">
    <property type="nucleotide sequence ID" value="NC_014214.1"/>
</dbReference>
<evidence type="ECO:0000256" key="1">
    <source>
        <dbReference type="ARBA" id="ARBA00004203"/>
    </source>
</evidence>
<evidence type="ECO:0000256" key="2">
    <source>
        <dbReference type="ARBA" id="ARBA00004418"/>
    </source>
</evidence>
<dbReference type="OrthoDB" id="9795612at2"/>
<keyword evidence="5" id="KW-1133">Transmembrane helix</keyword>
<dbReference type="NCBIfam" id="TIGR02532">
    <property type="entry name" value="IV_pilin_GFxxxE"/>
    <property type="match status" value="1"/>
</dbReference>
<keyword evidence="7" id="KW-1185">Reference proteome</keyword>
<dbReference type="Proteomes" id="UP000001916">
    <property type="component" value="Plasmid pMESIL02"/>
</dbReference>
<dbReference type="Gene3D" id="3.30.700.10">
    <property type="entry name" value="Glycoprotein, Type 4 Pilin"/>
    <property type="match status" value="1"/>
</dbReference>
<keyword evidence="5" id="KW-0472">Membrane</keyword>
<dbReference type="GO" id="GO:0009279">
    <property type="term" value="C:cell outer membrane"/>
    <property type="evidence" value="ECO:0007669"/>
    <property type="project" value="UniProtKB-SubCell"/>
</dbReference>
<feature type="transmembrane region" description="Helical" evidence="5">
    <location>
        <begin position="6"/>
        <end position="29"/>
    </location>
</feature>
<organism evidence="6 7">
    <name type="scientific">Allomeiothermus silvanus (strain ATCC 700542 / DSM 9946 / NBRC 106475 / NCIMB 13440 / VI-R2)</name>
    <name type="common">Thermus silvanus</name>
    <dbReference type="NCBI Taxonomy" id="526227"/>
    <lineage>
        <taxon>Bacteria</taxon>
        <taxon>Thermotogati</taxon>
        <taxon>Deinococcota</taxon>
        <taxon>Deinococci</taxon>
        <taxon>Thermales</taxon>
        <taxon>Thermaceae</taxon>
        <taxon>Allomeiothermus</taxon>
    </lineage>
</organism>
<dbReference type="KEGG" id="msv:Mesil_3597"/>
<evidence type="ECO:0000256" key="5">
    <source>
        <dbReference type="SAM" id="Phobius"/>
    </source>
</evidence>
<dbReference type="GO" id="GO:0042597">
    <property type="term" value="C:periplasmic space"/>
    <property type="evidence" value="ECO:0007669"/>
    <property type="project" value="UniProtKB-SubCell"/>
</dbReference>
<gene>
    <name evidence="6" type="ORF">Mesil_3597</name>
</gene>
<proteinExistence type="predicted"/>